<dbReference type="Gene3D" id="3.40.50.2300">
    <property type="match status" value="1"/>
</dbReference>
<feature type="coiled-coil region" evidence="5">
    <location>
        <begin position="496"/>
        <end position="523"/>
    </location>
</feature>
<dbReference type="SUPFAM" id="SSF47384">
    <property type="entry name" value="Homodimeric domain of signal transducing histidine kinase"/>
    <property type="match status" value="1"/>
</dbReference>
<dbReference type="InterPro" id="IPR036890">
    <property type="entry name" value="HATPase_C_sf"/>
</dbReference>
<dbReference type="SUPFAM" id="SSF52172">
    <property type="entry name" value="CheY-like"/>
    <property type="match status" value="1"/>
</dbReference>
<dbReference type="InterPro" id="IPR003594">
    <property type="entry name" value="HATPase_dom"/>
</dbReference>
<dbReference type="InterPro" id="IPR003661">
    <property type="entry name" value="HisK_dim/P_dom"/>
</dbReference>
<proteinExistence type="predicted"/>
<dbReference type="Pfam" id="PF02518">
    <property type="entry name" value="HATPase_c"/>
    <property type="match status" value="1"/>
</dbReference>
<feature type="transmembrane region" description="Helical" evidence="6">
    <location>
        <begin position="349"/>
        <end position="369"/>
    </location>
</feature>
<feature type="domain" description="PAS" evidence="9">
    <location>
        <begin position="513"/>
        <end position="567"/>
    </location>
</feature>
<keyword evidence="6" id="KW-1133">Transmembrane helix</keyword>
<dbReference type="PANTHER" id="PTHR43065:SF42">
    <property type="entry name" value="TWO-COMPONENT SENSOR PPRA"/>
    <property type="match status" value="1"/>
</dbReference>
<dbReference type="SUPFAM" id="SSF55874">
    <property type="entry name" value="ATPase domain of HSP90 chaperone/DNA topoisomerase II/histidine kinase"/>
    <property type="match status" value="1"/>
</dbReference>
<dbReference type="Pfam" id="PF13426">
    <property type="entry name" value="PAS_9"/>
    <property type="match status" value="1"/>
</dbReference>
<keyword evidence="11" id="KW-1185">Reference proteome</keyword>
<evidence type="ECO:0000313" key="10">
    <source>
        <dbReference type="EMBL" id="MBO1926781.1"/>
    </source>
</evidence>
<keyword evidence="6" id="KW-0812">Transmembrane</keyword>
<evidence type="ECO:0000256" key="6">
    <source>
        <dbReference type="SAM" id="Phobius"/>
    </source>
</evidence>
<evidence type="ECO:0000256" key="5">
    <source>
        <dbReference type="SAM" id="Coils"/>
    </source>
</evidence>
<dbReference type="EC" id="2.7.13.3" evidence="2"/>
<dbReference type="SMART" id="SM00388">
    <property type="entry name" value="HisKA"/>
    <property type="match status" value="1"/>
</dbReference>
<dbReference type="InterPro" id="IPR036097">
    <property type="entry name" value="HisK_dim/P_sf"/>
</dbReference>
<dbReference type="Proteomes" id="UP000664835">
    <property type="component" value="Unassembled WGS sequence"/>
</dbReference>
<dbReference type="InterPro" id="IPR001789">
    <property type="entry name" value="Sig_transdc_resp-reg_receiver"/>
</dbReference>
<evidence type="ECO:0000313" key="11">
    <source>
        <dbReference type="Proteomes" id="UP000664835"/>
    </source>
</evidence>
<dbReference type="CDD" id="cd00130">
    <property type="entry name" value="PAS"/>
    <property type="match status" value="1"/>
</dbReference>
<comment type="catalytic activity">
    <reaction evidence="1">
        <text>ATP + protein L-histidine = ADP + protein N-phospho-L-histidine.</text>
        <dbReference type="EC" id="2.7.13.3"/>
    </reaction>
</comment>
<dbReference type="NCBIfam" id="TIGR00229">
    <property type="entry name" value="sensory_box"/>
    <property type="match status" value="1"/>
</dbReference>
<evidence type="ECO:0000259" key="8">
    <source>
        <dbReference type="PROSITE" id="PS50110"/>
    </source>
</evidence>
<feature type="transmembrane region" description="Helical" evidence="6">
    <location>
        <begin position="6"/>
        <end position="33"/>
    </location>
</feature>
<accession>A0ABS3Q3B8</accession>
<feature type="domain" description="Response regulatory" evidence="8">
    <location>
        <begin position="908"/>
        <end position="1024"/>
    </location>
</feature>
<feature type="modified residue" description="4-aspartylphosphate" evidence="4">
    <location>
        <position position="959"/>
    </location>
</feature>
<keyword evidence="5" id="KW-0175">Coiled coil</keyword>
<keyword evidence="6" id="KW-0472">Membrane</keyword>
<keyword evidence="3 4" id="KW-0597">Phosphoprotein</keyword>
<evidence type="ECO:0000256" key="1">
    <source>
        <dbReference type="ARBA" id="ARBA00000085"/>
    </source>
</evidence>
<protein>
    <recommendedName>
        <fullName evidence="2">histidine kinase</fullName>
        <ecNumber evidence="2">2.7.13.3</ecNumber>
    </recommendedName>
</protein>
<dbReference type="InterPro" id="IPR005467">
    <property type="entry name" value="His_kinase_dom"/>
</dbReference>
<dbReference type="InterPro" id="IPR035965">
    <property type="entry name" value="PAS-like_dom_sf"/>
</dbReference>
<feature type="domain" description="Histidine kinase" evidence="7">
    <location>
        <begin position="652"/>
        <end position="877"/>
    </location>
</feature>
<dbReference type="Gene3D" id="1.10.287.130">
    <property type="match status" value="1"/>
</dbReference>
<evidence type="ECO:0000256" key="4">
    <source>
        <dbReference type="PROSITE-ProRule" id="PRU00169"/>
    </source>
</evidence>
<dbReference type="SMART" id="SM00387">
    <property type="entry name" value="HATPase_c"/>
    <property type="match status" value="1"/>
</dbReference>
<evidence type="ECO:0000256" key="3">
    <source>
        <dbReference type="ARBA" id="ARBA00022553"/>
    </source>
</evidence>
<dbReference type="Gene3D" id="3.30.450.20">
    <property type="entry name" value="PAS domain"/>
    <property type="match status" value="1"/>
</dbReference>
<evidence type="ECO:0000256" key="2">
    <source>
        <dbReference type="ARBA" id="ARBA00012438"/>
    </source>
</evidence>
<dbReference type="InterPro" id="IPR011006">
    <property type="entry name" value="CheY-like_superfamily"/>
</dbReference>
<evidence type="ECO:0000259" key="7">
    <source>
        <dbReference type="PROSITE" id="PS50109"/>
    </source>
</evidence>
<dbReference type="EMBL" id="JAGETV010000005">
    <property type="protein sequence ID" value="MBO1926781.1"/>
    <property type="molecule type" value="Genomic_DNA"/>
</dbReference>
<sequence>MKQTNAMQYSLIIGLLSFSFGILISFLIFGYFANLEFKQSNQRNQQLITAESRFIETQVQHKLHHLQKHLFLLRDLATSHQKFSEQLSADSMQRPTPLTSLLSQQLQTFHVKQLQEFAIAHPQFVEINILNAQMQNQVSIFADQVKIHPQDSVQLERKFQPQIEQLQNNQLFISPVQFGDMPNMPGNHAYIIMVSPYSAGPNQTIGYVWAKISLQPILAEFSQSQQAIKQIGIPLPEQPTLMWLLDSSYRALSENPLSALWQPMQGNTPIESQLTLMLSNAEQNGVQTSQINTHRYWVQAIQLDQRLTKKQNPQTVTVNQLTPLFLVARTQTASSLTNYILSNNSLRPVIYSILAANFLLTIFIGLLAYRHACNRFEHEKNNNLLLRFIQKSPQAIMIASPNGEILLSNQGAASLMPRLMNYFAKPNDDEVPTYVNAENFNFLQQLSSEEQYKLFQMETIFMRLHLPETRREPSKYFIGRIFAIEHDNELLAIGAIYTDQTQIEEAEHELRSAEERISAIFDSAADAILLVDQKGRIIEHNITAEHMFGYSDDEFKELTVEQLMPEDFRKAHVNLRSNYMQHPHMRLMSDAARLTAQNKQGDIFPIEASLNAIDGEDKLVVCTVRDIRERQRIQQQLSQAQKMDAIGKLTGGIAHDFNNLLSILIGNLDLAEMNLEQQKSDKALKSIHTAQEVTERATNLTKRLLSFARKQTLTPELIDLRSLLEKEQDMIQRVINKDIKLHLEIAEQLPLIKADPMELQTALINLAVNANDAMPEGGDIFIKAEECLVEDSQSFLGEGLQDGRYALLSITDTGTGIPKDRQEKIFEPFFTTKPVGKGTGLGLSMVYGFMKQSGGQVKIYSELGIGTSFKLYLPAIDDAQQVQSESPEMIQSIADNEDVFRGENQNYQILIVDDEYELMHLAEEYLQSAGYRVISTNSSQNALHEIENHGDKIDLVFSDVIMPEQNGLQMAQQIHKLYPNIPVIFASGFPEEALQHNYKTEQPINILKKPYRKMALLEFIDEHLPNKS</sequence>
<dbReference type="SUPFAM" id="SSF55785">
    <property type="entry name" value="PYP-like sensor domain (PAS domain)"/>
    <property type="match status" value="1"/>
</dbReference>
<organism evidence="10 11">
    <name type="scientific">Thiomicrorhabdus marina</name>
    <dbReference type="NCBI Taxonomy" id="2818442"/>
    <lineage>
        <taxon>Bacteria</taxon>
        <taxon>Pseudomonadati</taxon>
        <taxon>Pseudomonadota</taxon>
        <taxon>Gammaproteobacteria</taxon>
        <taxon>Thiotrichales</taxon>
        <taxon>Piscirickettsiaceae</taxon>
        <taxon>Thiomicrorhabdus</taxon>
    </lineage>
</organism>
<evidence type="ECO:0000259" key="9">
    <source>
        <dbReference type="PROSITE" id="PS50112"/>
    </source>
</evidence>
<dbReference type="Pfam" id="PF00072">
    <property type="entry name" value="Response_reg"/>
    <property type="match status" value="1"/>
</dbReference>
<dbReference type="PROSITE" id="PS50109">
    <property type="entry name" value="HIS_KIN"/>
    <property type="match status" value="1"/>
</dbReference>
<dbReference type="PRINTS" id="PR00344">
    <property type="entry name" value="BCTRLSENSOR"/>
</dbReference>
<dbReference type="Gene3D" id="3.30.565.10">
    <property type="entry name" value="Histidine kinase-like ATPase, C-terminal domain"/>
    <property type="match status" value="1"/>
</dbReference>
<dbReference type="SMART" id="SM00091">
    <property type="entry name" value="PAS"/>
    <property type="match status" value="1"/>
</dbReference>
<dbReference type="RefSeq" id="WP_208148229.1">
    <property type="nucleotide sequence ID" value="NZ_JAGETV010000005.1"/>
</dbReference>
<dbReference type="InterPro" id="IPR004358">
    <property type="entry name" value="Sig_transdc_His_kin-like_C"/>
</dbReference>
<comment type="caution">
    <text evidence="10">The sequence shown here is derived from an EMBL/GenBank/DDBJ whole genome shotgun (WGS) entry which is preliminary data.</text>
</comment>
<dbReference type="SMART" id="SM00448">
    <property type="entry name" value="REC"/>
    <property type="match status" value="1"/>
</dbReference>
<gene>
    <name evidence="10" type="ORF">J3998_04265</name>
</gene>
<dbReference type="PANTHER" id="PTHR43065">
    <property type="entry name" value="SENSOR HISTIDINE KINASE"/>
    <property type="match status" value="1"/>
</dbReference>
<dbReference type="InterPro" id="IPR000014">
    <property type="entry name" value="PAS"/>
</dbReference>
<dbReference type="PROSITE" id="PS50110">
    <property type="entry name" value="RESPONSE_REGULATORY"/>
    <property type="match status" value="1"/>
</dbReference>
<name>A0ABS3Q3B8_9GAMM</name>
<reference evidence="10 11" key="1">
    <citation type="submission" date="2021-03" db="EMBL/GenBank/DDBJ databases">
        <title>Thiomicrorhabdus sp.nov.,novel sulfur-oxidizing bacteria isolated from coastal sediment.</title>
        <authorList>
            <person name="Liu X."/>
        </authorList>
    </citation>
    <scope>NUCLEOTIDE SEQUENCE [LARGE SCALE GENOMIC DNA]</scope>
    <source>
        <strain evidence="10 11">6S2-11</strain>
    </source>
</reference>
<dbReference type="PROSITE" id="PS50112">
    <property type="entry name" value="PAS"/>
    <property type="match status" value="1"/>
</dbReference>